<gene>
    <name evidence="4" type="ORF">BN8_02031</name>
</gene>
<dbReference type="PROSITE" id="PS50110">
    <property type="entry name" value="RESPONSE_REGULATORY"/>
    <property type="match status" value="1"/>
</dbReference>
<dbReference type="InterPro" id="IPR007492">
    <property type="entry name" value="LytTR_DNA-bd_dom"/>
</dbReference>
<feature type="modified residue" description="4-aspartylphosphate" evidence="1">
    <location>
        <position position="96"/>
    </location>
</feature>
<dbReference type="Gene3D" id="3.40.50.2300">
    <property type="match status" value="1"/>
</dbReference>
<keyword evidence="1" id="KW-0597">Phosphoprotein</keyword>
<dbReference type="STRING" id="1185876.BN8_02031"/>
<dbReference type="FunFam" id="3.40.50.2300:FF:000361">
    <property type="entry name" value="Two-component system response regulator"/>
    <property type="match status" value="1"/>
</dbReference>
<dbReference type="eggNOG" id="COG3279">
    <property type="taxonomic scope" value="Bacteria"/>
</dbReference>
<dbReference type="SMART" id="SM00850">
    <property type="entry name" value="LytTR"/>
    <property type="match status" value="1"/>
</dbReference>
<keyword evidence="5" id="KW-1185">Reference proteome</keyword>
<accession>I2GGF6</accession>
<dbReference type="Pfam" id="PF00072">
    <property type="entry name" value="Response_reg"/>
    <property type="match status" value="1"/>
</dbReference>
<dbReference type="OrthoDB" id="1646880at2"/>
<name>I2GGF6_9BACT</name>
<protein>
    <submittedName>
        <fullName evidence="4">Sensory transduction protein lytT</fullName>
    </submittedName>
</protein>
<dbReference type="Pfam" id="PF04397">
    <property type="entry name" value="LytTR"/>
    <property type="match status" value="1"/>
</dbReference>
<sequence length="295" mass="33855">MSMACIALITATFTCVGKGLTLTKPTSRFRCYYPCLIANHPMKTLIIEDEPNAARDLAAMLQKLNANIHILALLDSVETSVEWLRQHPAPDLIFMDIQLADGVSFEILREVEVRSPVIFCTAYDEYALQAFKVNSIDYLLKPLEEADLKLSLDKLTFLREQLGDWPQKLLSWFGQHNRPQPGGKSSFLVSFKGKLFPVPTRDIAYFIIEDGLSFIITFDGRKLPLTQTLDVIEEQLDPRQFYRANRQYIIAFDAVKEVEPYYTRKLAVKLRGVKPETVFVSREKSTSFLHWLENR</sequence>
<dbReference type="PROSITE" id="PS50930">
    <property type="entry name" value="HTH_LYTTR"/>
    <property type="match status" value="1"/>
</dbReference>
<feature type="domain" description="HTH LytTR-type" evidence="3">
    <location>
        <begin position="187"/>
        <end position="294"/>
    </location>
</feature>
<evidence type="ECO:0000259" key="2">
    <source>
        <dbReference type="PROSITE" id="PS50110"/>
    </source>
</evidence>
<evidence type="ECO:0000256" key="1">
    <source>
        <dbReference type="PROSITE-ProRule" id="PRU00169"/>
    </source>
</evidence>
<evidence type="ECO:0000259" key="3">
    <source>
        <dbReference type="PROSITE" id="PS50930"/>
    </source>
</evidence>
<dbReference type="PANTHER" id="PTHR37299">
    <property type="entry name" value="TRANSCRIPTIONAL REGULATOR-RELATED"/>
    <property type="match status" value="1"/>
</dbReference>
<dbReference type="InterPro" id="IPR046947">
    <property type="entry name" value="LytR-like"/>
</dbReference>
<proteinExistence type="predicted"/>
<comment type="caution">
    <text evidence="4">The sequence shown here is derived from an EMBL/GenBank/DDBJ whole genome shotgun (WGS) entry which is preliminary data.</text>
</comment>
<dbReference type="SUPFAM" id="SSF52172">
    <property type="entry name" value="CheY-like"/>
    <property type="match status" value="1"/>
</dbReference>
<reference evidence="4 5" key="1">
    <citation type="journal article" date="2012" name="J. Bacteriol.">
        <title>Genome Sequence of the Filamentous Bacterium Fibrisoma limi BUZ 3T.</title>
        <authorList>
            <person name="Filippini M."/>
            <person name="Qi W."/>
            <person name="Jaenicke S."/>
            <person name="Goesmann A."/>
            <person name="Smits T.H."/>
            <person name="Bagheri H.C."/>
        </authorList>
    </citation>
    <scope>NUCLEOTIDE SEQUENCE [LARGE SCALE GENOMIC DNA]</scope>
    <source>
        <strain evidence="5">BUZ 3T</strain>
    </source>
</reference>
<dbReference type="EMBL" id="CAIT01000006">
    <property type="protein sequence ID" value="CCH52981.1"/>
    <property type="molecule type" value="Genomic_DNA"/>
</dbReference>
<dbReference type="Proteomes" id="UP000009309">
    <property type="component" value="Unassembled WGS sequence"/>
</dbReference>
<evidence type="ECO:0000313" key="4">
    <source>
        <dbReference type="EMBL" id="CCH52981.1"/>
    </source>
</evidence>
<dbReference type="Gene3D" id="2.40.50.1020">
    <property type="entry name" value="LytTr DNA-binding domain"/>
    <property type="match status" value="1"/>
</dbReference>
<dbReference type="AlphaFoldDB" id="I2GGF6"/>
<feature type="domain" description="Response regulatory" evidence="2">
    <location>
        <begin position="43"/>
        <end position="156"/>
    </location>
</feature>
<dbReference type="InterPro" id="IPR011006">
    <property type="entry name" value="CheY-like_superfamily"/>
</dbReference>
<dbReference type="GO" id="GO:0003677">
    <property type="term" value="F:DNA binding"/>
    <property type="evidence" value="ECO:0007669"/>
    <property type="project" value="InterPro"/>
</dbReference>
<evidence type="ECO:0000313" key="5">
    <source>
        <dbReference type="Proteomes" id="UP000009309"/>
    </source>
</evidence>
<dbReference type="GO" id="GO:0000156">
    <property type="term" value="F:phosphorelay response regulator activity"/>
    <property type="evidence" value="ECO:0007669"/>
    <property type="project" value="InterPro"/>
</dbReference>
<organism evidence="4 5">
    <name type="scientific">Fibrisoma limi BUZ 3</name>
    <dbReference type="NCBI Taxonomy" id="1185876"/>
    <lineage>
        <taxon>Bacteria</taxon>
        <taxon>Pseudomonadati</taxon>
        <taxon>Bacteroidota</taxon>
        <taxon>Cytophagia</taxon>
        <taxon>Cytophagales</taxon>
        <taxon>Spirosomataceae</taxon>
        <taxon>Fibrisoma</taxon>
    </lineage>
</organism>
<dbReference type="InterPro" id="IPR001789">
    <property type="entry name" value="Sig_transdc_resp-reg_receiver"/>
</dbReference>
<dbReference type="PANTHER" id="PTHR37299:SF1">
    <property type="entry name" value="STAGE 0 SPORULATION PROTEIN A HOMOLOG"/>
    <property type="match status" value="1"/>
</dbReference>
<dbReference type="SMART" id="SM00448">
    <property type="entry name" value="REC"/>
    <property type="match status" value="1"/>
</dbReference>